<dbReference type="EMBL" id="FXAU01000004">
    <property type="protein sequence ID" value="SMG35979.1"/>
    <property type="molecule type" value="Genomic_DNA"/>
</dbReference>
<keyword evidence="2" id="KW-1185">Reference proteome</keyword>
<dbReference type="Proteomes" id="UP000192980">
    <property type="component" value="Unassembled WGS sequence"/>
</dbReference>
<organism evidence="1 2">
    <name type="scientific">Sphingobacterium psychroaquaticum</name>
    <dbReference type="NCBI Taxonomy" id="561061"/>
    <lineage>
        <taxon>Bacteria</taxon>
        <taxon>Pseudomonadati</taxon>
        <taxon>Bacteroidota</taxon>
        <taxon>Sphingobacteriia</taxon>
        <taxon>Sphingobacteriales</taxon>
        <taxon>Sphingobacteriaceae</taxon>
        <taxon>Sphingobacterium</taxon>
    </lineage>
</organism>
<dbReference type="OrthoDB" id="9763611at2"/>
<dbReference type="InterPro" id="IPR050463">
    <property type="entry name" value="Gfo/Idh/MocA_oxidrdct_glycsds"/>
</dbReference>
<dbReference type="PANTHER" id="PTHR43818:SF5">
    <property type="entry name" value="OXIDOREDUCTASE FAMILY PROTEIN"/>
    <property type="match status" value="1"/>
</dbReference>
<gene>
    <name evidence="1" type="ORF">SAMN05660862_2568</name>
</gene>
<name>A0A1X7K5R4_9SPHI</name>
<dbReference type="Gene3D" id="3.40.50.720">
    <property type="entry name" value="NAD(P)-binding Rossmann-like Domain"/>
    <property type="match status" value="1"/>
</dbReference>
<dbReference type="RefSeq" id="WP_085473298.1">
    <property type="nucleotide sequence ID" value="NZ_CP038029.1"/>
</dbReference>
<dbReference type="SUPFAM" id="SSF51735">
    <property type="entry name" value="NAD(P)-binding Rossmann-fold domains"/>
    <property type="match status" value="1"/>
</dbReference>
<evidence type="ECO:0000313" key="1">
    <source>
        <dbReference type="EMBL" id="SMG35979.1"/>
    </source>
</evidence>
<protein>
    <submittedName>
        <fullName evidence="1">Predicted dehydrogenase</fullName>
    </submittedName>
</protein>
<sequence length="448" mass="50217">MEESRRNFIKKAVIGTSALTFGGILPSFTAKSYANIIGANERLNIAMMGVNARGKALASNFAMQPNAQVVYLCDVDKRALNNCMPEVMKRQRHEPKTTGDFRRALEDKNVDALVVAAPDHWHAPAAILASQAGKHVYLEKPCSHNPHEGELLVEAVNTYKNVIQMGNQRRSWPNVVAGIQEVHAGTIGKAYFARTWYTNNRASIGVGKTTPVPEWLDFDLWQGPAPRQAFKDNILHYNWHWFWKWGTGEALNNGTHFVDLARWGLQQEYPTRVTSSGGRFAYRDDWETPDTQVIGMEFENNAMITWEGRSCNGLKTDGATVGVIFYGDKGSLQISGDNGYRIYDLNSNLVKEIKDDTKVEAASLTNPSQQLDAIHIQNFFAAIKDGKSLNSDITGGHKSTLLVQLGNIAQRTGQSLDIDPKTGRIRNNKEAMQKYWSREYQKGWEPRL</sequence>
<dbReference type="STRING" id="561061.SAMN05660862_2568"/>
<dbReference type="InterPro" id="IPR036291">
    <property type="entry name" value="NAD(P)-bd_dom_sf"/>
</dbReference>
<dbReference type="InterPro" id="IPR006311">
    <property type="entry name" value="TAT_signal"/>
</dbReference>
<dbReference type="AlphaFoldDB" id="A0A1X7K5R4"/>
<dbReference type="PANTHER" id="PTHR43818">
    <property type="entry name" value="BCDNA.GH03377"/>
    <property type="match status" value="1"/>
</dbReference>
<accession>A0A1X7K5R4</accession>
<dbReference type="Pfam" id="PF01408">
    <property type="entry name" value="GFO_IDH_MocA"/>
    <property type="match status" value="1"/>
</dbReference>
<dbReference type="PROSITE" id="PS51318">
    <property type="entry name" value="TAT"/>
    <property type="match status" value="1"/>
</dbReference>
<dbReference type="Gene3D" id="3.30.360.10">
    <property type="entry name" value="Dihydrodipicolinate Reductase, domain 2"/>
    <property type="match status" value="1"/>
</dbReference>
<dbReference type="GO" id="GO:0000166">
    <property type="term" value="F:nucleotide binding"/>
    <property type="evidence" value="ECO:0007669"/>
    <property type="project" value="InterPro"/>
</dbReference>
<dbReference type="SUPFAM" id="SSF55347">
    <property type="entry name" value="Glyceraldehyde-3-phosphate dehydrogenase-like, C-terminal domain"/>
    <property type="match status" value="1"/>
</dbReference>
<evidence type="ECO:0000313" key="2">
    <source>
        <dbReference type="Proteomes" id="UP000192980"/>
    </source>
</evidence>
<reference evidence="1 2" key="1">
    <citation type="submission" date="2017-04" db="EMBL/GenBank/DDBJ databases">
        <authorList>
            <person name="Afonso C.L."/>
            <person name="Miller P.J."/>
            <person name="Scott M.A."/>
            <person name="Spackman E."/>
            <person name="Goraichik I."/>
            <person name="Dimitrov K.M."/>
            <person name="Suarez D.L."/>
            <person name="Swayne D.E."/>
        </authorList>
    </citation>
    <scope>NUCLEOTIDE SEQUENCE [LARGE SCALE GENOMIC DNA]</scope>
    <source>
        <strain evidence="1 2">DSM 22418</strain>
    </source>
</reference>
<dbReference type="InterPro" id="IPR000683">
    <property type="entry name" value="Gfo/Idh/MocA-like_OxRdtase_N"/>
</dbReference>
<dbReference type="Pfam" id="PF19051">
    <property type="entry name" value="GFO_IDH_MocA_C2"/>
    <property type="match status" value="1"/>
</dbReference>
<proteinExistence type="predicted"/>
<dbReference type="InterPro" id="IPR043906">
    <property type="entry name" value="Gfo/Idh/MocA_OxRdtase_bact_C"/>
</dbReference>